<evidence type="ECO:0000256" key="23">
    <source>
        <dbReference type="ARBA" id="ARBA00023034"/>
    </source>
</evidence>
<comment type="catalytic activity">
    <reaction evidence="35">
        <text>uroporphyrin I(in) + ATP + H2O = uroporphyrin I(out) + ADP + phosphate + H(+)</text>
        <dbReference type="Rhea" id="RHEA:66772"/>
        <dbReference type="ChEBI" id="CHEBI:15377"/>
        <dbReference type="ChEBI" id="CHEBI:15378"/>
        <dbReference type="ChEBI" id="CHEBI:30616"/>
        <dbReference type="ChEBI" id="CHEBI:43474"/>
        <dbReference type="ChEBI" id="CHEBI:167480"/>
        <dbReference type="ChEBI" id="CHEBI:456216"/>
    </reaction>
    <physiologicalReaction direction="left-to-right" evidence="35">
        <dbReference type="Rhea" id="RHEA:66773"/>
    </physiologicalReaction>
</comment>
<dbReference type="SUPFAM" id="SSF52540">
    <property type="entry name" value="P-loop containing nucleoside triphosphate hydrolases"/>
    <property type="match status" value="1"/>
</dbReference>
<keyword evidence="24" id="KW-0496">Mitochondrion</keyword>
<feature type="transmembrane region" description="Helical" evidence="41">
    <location>
        <begin position="385"/>
        <end position="408"/>
    </location>
</feature>
<dbReference type="Gene3D" id="1.20.1560.10">
    <property type="entry name" value="ABC transporter type 1, transmembrane domain"/>
    <property type="match status" value="1"/>
</dbReference>
<name>A0ABP0GV53_CLALP</name>
<evidence type="ECO:0000256" key="14">
    <source>
        <dbReference type="ARBA" id="ARBA00022525"/>
    </source>
</evidence>
<evidence type="ECO:0000256" key="12">
    <source>
        <dbReference type="ARBA" id="ARBA00022448"/>
    </source>
</evidence>
<evidence type="ECO:0000256" key="21">
    <source>
        <dbReference type="ARBA" id="ARBA00022967"/>
    </source>
</evidence>
<dbReference type="PROSITE" id="PS50893">
    <property type="entry name" value="ABC_TRANSPORTER_2"/>
    <property type="match status" value="1"/>
</dbReference>
<dbReference type="EMBL" id="CAWYQH010000152">
    <property type="protein sequence ID" value="CAK8695553.1"/>
    <property type="molecule type" value="Genomic_DNA"/>
</dbReference>
<evidence type="ECO:0000256" key="11">
    <source>
        <dbReference type="ARBA" id="ARBA00011738"/>
    </source>
</evidence>
<evidence type="ECO:0000256" key="35">
    <source>
        <dbReference type="ARBA" id="ARBA00047789"/>
    </source>
</evidence>
<dbReference type="Proteomes" id="UP001642483">
    <property type="component" value="Unassembled WGS sequence"/>
</dbReference>
<comment type="catalytic activity">
    <reaction evidence="34">
        <text>coproporphyrinogen III(in) + ATP + H2O = coproporphyrinogen III(out) + ADP + phosphate + H(+)</text>
        <dbReference type="Rhea" id="RHEA:66680"/>
        <dbReference type="ChEBI" id="CHEBI:15377"/>
        <dbReference type="ChEBI" id="CHEBI:15378"/>
        <dbReference type="ChEBI" id="CHEBI:30616"/>
        <dbReference type="ChEBI" id="CHEBI:43474"/>
        <dbReference type="ChEBI" id="CHEBI:57309"/>
        <dbReference type="ChEBI" id="CHEBI:456216"/>
    </reaction>
    <physiologicalReaction direction="left-to-right" evidence="34">
        <dbReference type="Rhea" id="RHEA:66681"/>
    </physiologicalReaction>
</comment>
<feature type="transmembrane region" description="Helical" evidence="41">
    <location>
        <begin position="143"/>
        <end position="160"/>
    </location>
</feature>
<feature type="transmembrane region" description="Helical" evidence="41">
    <location>
        <begin position="496"/>
        <end position="523"/>
    </location>
</feature>
<dbReference type="PROSITE" id="PS50929">
    <property type="entry name" value="ABC_TM1F"/>
    <property type="match status" value="1"/>
</dbReference>
<evidence type="ECO:0000256" key="28">
    <source>
        <dbReference type="ARBA" id="ARBA00024320"/>
    </source>
</evidence>
<evidence type="ECO:0000256" key="33">
    <source>
        <dbReference type="ARBA" id="ARBA00047649"/>
    </source>
</evidence>
<dbReference type="EMBL" id="CAWYQH010000152">
    <property type="protein sequence ID" value="CAK8695552.1"/>
    <property type="molecule type" value="Genomic_DNA"/>
</dbReference>
<dbReference type="Gene3D" id="3.40.50.300">
    <property type="entry name" value="P-loop containing nucleotide triphosphate hydrolases"/>
    <property type="match status" value="1"/>
</dbReference>
<dbReference type="PANTHER" id="PTHR24221:SF654">
    <property type="entry name" value="ATP-BINDING CASSETTE SUB-FAMILY B MEMBER 6"/>
    <property type="match status" value="1"/>
</dbReference>
<dbReference type="SMART" id="SM00382">
    <property type="entry name" value="AAA"/>
    <property type="match status" value="1"/>
</dbReference>
<evidence type="ECO:0000256" key="6">
    <source>
        <dbReference type="ARBA" id="ARBA00004477"/>
    </source>
</evidence>
<dbReference type="SUPFAM" id="SSF90123">
    <property type="entry name" value="ABC transporter transmembrane region"/>
    <property type="match status" value="1"/>
</dbReference>
<evidence type="ECO:0000256" key="37">
    <source>
        <dbReference type="ARBA" id="ARBA00048455"/>
    </source>
</evidence>
<evidence type="ECO:0000259" key="42">
    <source>
        <dbReference type="PROSITE" id="PS50893"/>
    </source>
</evidence>
<comment type="subunit">
    <text evidence="11">Homodimer.</text>
</comment>
<evidence type="ECO:0000313" key="44">
    <source>
        <dbReference type="EMBL" id="CAK8695552.1"/>
    </source>
</evidence>
<keyword evidence="19" id="KW-0256">Endoplasmic reticulum</keyword>
<evidence type="ECO:0000256" key="20">
    <source>
        <dbReference type="ARBA" id="ARBA00022840"/>
    </source>
</evidence>
<keyword evidence="27" id="KW-0458">Lysosome</keyword>
<sequence length="845" mass="95954">MVLNNSSEPFSFCGDYGNIAPIWQNDGISHCFFDTFISGLMFILFGLLLYQTLKLKKRGVIVESKYLPKSSGYKLQLLCGFLLLIEVPIYFGVKWGSVDHSTSGVAILAFIIRLVGVFLAFYLLRLERKMMLLNLGSKGHSSILILFWGYLFCVELLSVISWDSNQWWFVRATVGDEILFGFWIARIILTALLFIVGFWSPGVPKLNYWLHINDENDRDIENGVRQETRQQGQNDSRNRSTFSGLKQKLRLLWPYMWPSNSLLLQLRVLFCIVCLVAGRVVNPYVPIYNKNIVNSLSDGSPWSVVFIQVIAYVGLKCLQGSGFSGGVLNGLRSFAWIRVQQYTNRRVQVRLFSHLHSLSLRWHLSRKTGEVLRSIDRGTVSINNLLSYIVFSILPTICDIVIAIVYFVTSFNAWFGLIVLICLALYLAATIYITEWRTKFRRDMNLKDNKAKQKAIDSLLNFETVKYYNAEDYEVKRFDEAIIDYQRSEYLTNSSLVFLNFAQMIIINIGLLVGSLLCARYVIDGKFQIGDYVLFGTYIVQLYTPLGFFGTYYRMIQTSFIDMENMFELFEEGQEIKDEDEAMQLSMDAGKVEFDKVCFHYTPEKQILKNISFKVEPGQTYALVGPSGSGKSTIIRLLFRFYDIQSGVIKLDGMDISTATQESLRACIGVVPQDTVLFNDNIMNNIRYGRVAASDEEVEEAAVSADIHHRIVNMPDQYDTVVGERGLKLSGGEKQRVAIARTLLKAPNVVLLDEATSALDTNTERNIQASLARVCAGRTSIVVAHRLSTIVSADCILVLKDGEIVERGRHDELIEEDGVYADMWQQQLIESTESGNGKKITKKND</sequence>
<dbReference type="PANTHER" id="PTHR24221">
    <property type="entry name" value="ATP-BINDING CASSETTE SUB-FAMILY B"/>
    <property type="match status" value="1"/>
</dbReference>
<evidence type="ECO:0000256" key="24">
    <source>
        <dbReference type="ARBA" id="ARBA00023128"/>
    </source>
</evidence>
<comment type="catalytic activity">
    <reaction evidence="36">
        <text>protoporphyrin IX(in) + ATP + H2O = protoporphyrin IX(out) + ADP + phosphate + H(+)</text>
        <dbReference type="Rhea" id="RHEA:61336"/>
        <dbReference type="ChEBI" id="CHEBI:15377"/>
        <dbReference type="ChEBI" id="CHEBI:15378"/>
        <dbReference type="ChEBI" id="CHEBI:30616"/>
        <dbReference type="ChEBI" id="CHEBI:43474"/>
        <dbReference type="ChEBI" id="CHEBI:57306"/>
        <dbReference type="ChEBI" id="CHEBI:456216"/>
    </reaction>
    <physiologicalReaction direction="left-to-right" evidence="36">
        <dbReference type="Rhea" id="RHEA:61337"/>
    </physiologicalReaction>
</comment>
<dbReference type="InterPro" id="IPR011527">
    <property type="entry name" value="ABC1_TM_dom"/>
</dbReference>
<evidence type="ECO:0000256" key="32">
    <source>
        <dbReference type="ARBA" id="ARBA00031413"/>
    </source>
</evidence>
<dbReference type="InterPro" id="IPR032410">
    <property type="entry name" value="ABCB6_N"/>
</dbReference>
<evidence type="ECO:0000256" key="10">
    <source>
        <dbReference type="ARBA" id="ARBA00004656"/>
    </source>
</evidence>
<organism evidence="44 45">
    <name type="scientific">Clavelina lepadiformis</name>
    <name type="common">Light-bulb sea squirt</name>
    <name type="synonym">Ascidia lepadiformis</name>
    <dbReference type="NCBI Taxonomy" id="159417"/>
    <lineage>
        <taxon>Eukaryota</taxon>
        <taxon>Metazoa</taxon>
        <taxon>Chordata</taxon>
        <taxon>Tunicata</taxon>
        <taxon>Ascidiacea</taxon>
        <taxon>Aplousobranchia</taxon>
        <taxon>Clavelinidae</taxon>
        <taxon>Clavelina</taxon>
    </lineage>
</organism>
<evidence type="ECO:0000256" key="1">
    <source>
        <dbReference type="ARBA" id="ARBA00004146"/>
    </source>
</evidence>
<dbReference type="InterPro" id="IPR036640">
    <property type="entry name" value="ABC1_TM_sf"/>
</dbReference>
<evidence type="ECO:0000256" key="15">
    <source>
        <dbReference type="ARBA" id="ARBA00022692"/>
    </source>
</evidence>
<keyword evidence="17" id="KW-0967">Endosome</keyword>
<dbReference type="CDD" id="cd18581">
    <property type="entry name" value="ABC_6TM_ABCB6"/>
    <property type="match status" value="1"/>
</dbReference>
<evidence type="ECO:0000256" key="7">
    <source>
        <dbReference type="ARBA" id="ARBA00004550"/>
    </source>
</evidence>
<dbReference type="InterPro" id="IPR027417">
    <property type="entry name" value="P-loop_NTPase"/>
</dbReference>
<comment type="caution">
    <text evidence="44">The sequence shown here is derived from an EMBL/GenBank/DDBJ whole genome shotgun (WGS) entry which is preliminary data.</text>
</comment>
<feature type="domain" description="ABC transporter" evidence="42">
    <location>
        <begin position="592"/>
        <end position="826"/>
    </location>
</feature>
<feature type="transmembrane region" description="Helical" evidence="41">
    <location>
        <begin position="103"/>
        <end position="123"/>
    </location>
</feature>
<reference evidence="44 45" key="1">
    <citation type="submission" date="2024-02" db="EMBL/GenBank/DDBJ databases">
        <authorList>
            <person name="Daric V."/>
            <person name="Darras S."/>
        </authorList>
    </citation>
    <scope>NUCLEOTIDE SEQUENCE [LARGE SCALE GENOMIC DNA]</scope>
</reference>
<evidence type="ECO:0000256" key="39">
    <source>
        <dbReference type="ARBA" id="ARBA00048636"/>
    </source>
</evidence>
<dbReference type="Pfam" id="PF16185">
    <property type="entry name" value="MTABC_N"/>
    <property type="match status" value="1"/>
</dbReference>
<evidence type="ECO:0000256" key="2">
    <source>
        <dbReference type="ARBA" id="ARBA00004333"/>
    </source>
</evidence>
<evidence type="ECO:0000256" key="31">
    <source>
        <dbReference type="ARBA" id="ARBA00024439"/>
    </source>
</evidence>
<feature type="transmembrane region" description="Helical" evidence="41">
    <location>
        <begin position="27"/>
        <end position="50"/>
    </location>
</feature>
<evidence type="ECO:0000256" key="5">
    <source>
        <dbReference type="ARBA" id="ARBA00004414"/>
    </source>
</evidence>
<dbReference type="EC" id="7.6.2.5" evidence="30"/>
<evidence type="ECO:0000256" key="16">
    <source>
        <dbReference type="ARBA" id="ARBA00022741"/>
    </source>
</evidence>
<feature type="domain" description="ABC transmembrane type-1" evidence="43">
    <location>
        <begin position="269"/>
        <end position="558"/>
    </location>
</feature>
<keyword evidence="45" id="KW-1185">Reference proteome</keyword>
<dbReference type="InterPro" id="IPR039421">
    <property type="entry name" value="Type_1_exporter"/>
</dbReference>
<evidence type="ECO:0000256" key="17">
    <source>
        <dbReference type="ARBA" id="ARBA00022753"/>
    </source>
</evidence>
<evidence type="ECO:0000256" key="40">
    <source>
        <dbReference type="ARBA" id="ARBA00049398"/>
    </source>
</evidence>
<comment type="subcellular location">
    <subcellularLocation>
        <location evidence="8">Cell membrane</location>
        <topology evidence="8">Multi-pass membrane protein</topology>
    </subcellularLocation>
    <subcellularLocation>
        <location evidence="1">Early endosome membrane</location>
    </subcellularLocation>
    <subcellularLocation>
        <location evidence="6">Endoplasmic reticulum membrane</location>
        <topology evidence="6">Multi-pass membrane protein</topology>
    </subcellularLocation>
    <subcellularLocation>
        <location evidence="3">Endosome membrane</location>
        <topology evidence="3">Multi-pass membrane protein</topology>
    </subcellularLocation>
    <subcellularLocation>
        <location evidence="2">Endosome</location>
        <location evidence="2">Multivesicular body membrane</location>
    </subcellularLocation>
    <subcellularLocation>
        <location evidence="9">Golgi apparatus membrane</location>
        <topology evidence="9">Multi-pass membrane protein</topology>
    </subcellularLocation>
    <subcellularLocation>
        <location evidence="5">Late endosome membrane</location>
    </subcellularLocation>
    <subcellularLocation>
        <location evidence="10">Lysosome membrane</location>
    </subcellularLocation>
    <subcellularLocation>
        <location evidence="28">Melanosome membrane</location>
    </subcellularLocation>
    <subcellularLocation>
        <location evidence="4">Mitochondrion outer membrane</location>
        <topology evidence="4">Multi-pass membrane protein</topology>
    </subcellularLocation>
    <subcellularLocation>
        <location evidence="7">Secreted</location>
        <location evidence="7">Extracellular exosome</location>
    </subcellularLocation>
</comment>
<keyword evidence="25 41" id="KW-0472">Membrane</keyword>
<comment type="catalytic activity">
    <reaction evidence="40">
        <text>coproporphyrin I(in) + ATP + H2O = coproporphyrin I(out) + ADP + phosphate + H(+)</text>
        <dbReference type="Rhea" id="RHEA:66768"/>
        <dbReference type="ChEBI" id="CHEBI:15377"/>
        <dbReference type="ChEBI" id="CHEBI:15378"/>
        <dbReference type="ChEBI" id="CHEBI:30616"/>
        <dbReference type="ChEBI" id="CHEBI:43474"/>
        <dbReference type="ChEBI" id="CHEBI:167478"/>
        <dbReference type="ChEBI" id="CHEBI:456216"/>
    </reaction>
    <physiologicalReaction direction="left-to-right" evidence="40">
        <dbReference type="Rhea" id="RHEA:66769"/>
    </physiologicalReaction>
</comment>
<dbReference type="InterPro" id="IPR003593">
    <property type="entry name" value="AAA+_ATPase"/>
</dbReference>
<protein>
    <recommendedName>
        <fullName evidence="31">ATP-binding cassette sub-family B member 6</fullName>
        <ecNumber evidence="30">7.6.2.5</ecNumber>
    </recommendedName>
    <alternativeName>
        <fullName evidence="32">ABC-type heme transporter ABCB6</fullName>
    </alternativeName>
</protein>
<keyword evidence="20" id="KW-0067">ATP-binding</keyword>
<accession>A0ABP0GV53</accession>
<evidence type="ECO:0000256" key="18">
    <source>
        <dbReference type="ARBA" id="ARBA00022787"/>
    </source>
</evidence>
<comment type="catalytic activity">
    <reaction evidence="39">
        <text>coproporphyrin III(in) + ATP + H2O = coproporphyrin III(out) + ADP + phosphate + H(+)</text>
        <dbReference type="Rhea" id="RHEA:66664"/>
        <dbReference type="ChEBI" id="CHEBI:15377"/>
        <dbReference type="ChEBI" id="CHEBI:15378"/>
        <dbReference type="ChEBI" id="CHEBI:30616"/>
        <dbReference type="ChEBI" id="CHEBI:43474"/>
        <dbReference type="ChEBI" id="CHEBI:131725"/>
        <dbReference type="ChEBI" id="CHEBI:456216"/>
    </reaction>
    <physiologicalReaction direction="left-to-right" evidence="39">
        <dbReference type="Rhea" id="RHEA:66665"/>
    </physiologicalReaction>
</comment>
<evidence type="ECO:0000256" key="36">
    <source>
        <dbReference type="ARBA" id="ARBA00048309"/>
    </source>
</evidence>
<keyword evidence="15 41" id="KW-0812">Transmembrane</keyword>
<evidence type="ECO:0000256" key="13">
    <source>
        <dbReference type="ARBA" id="ARBA00022475"/>
    </source>
</evidence>
<evidence type="ECO:0000256" key="3">
    <source>
        <dbReference type="ARBA" id="ARBA00004337"/>
    </source>
</evidence>
<dbReference type="Pfam" id="PF00664">
    <property type="entry name" value="ABC_membrane"/>
    <property type="match status" value="1"/>
</dbReference>
<evidence type="ECO:0000256" key="41">
    <source>
        <dbReference type="SAM" id="Phobius"/>
    </source>
</evidence>
<evidence type="ECO:0000256" key="26">
    <source>
        <dbReference type="ARBA" id="ARBA00023157"/>
    </source>
</evidence>
<dbReference type="CDD" id="cd03253">
    <property type="entry name" value="ABCC_ATM1_transporter"/>
    <property type="match status" value="1"/>
</dbReference>
<dbReference type="PROSITE" id="PS00211">
    <property type="entry name" value="ABC_TRANSPORTER_1"/>
    <property type="match status" value="1"/>
</dbReference>
<keyword evidence="23" id="KW-0333">Golgi apparatus</keyword>
<evidence type="ECO:0000256" key="30">
    <source>
        <dbReference type="ARBA" id="ARBA00024385"/>
    </source>
</evidence>
<keyword evidence="18" id="KW-1000">Mitochondrion outer membrane</keyword>
<dbReference type="Pfam" id="PF00005">
    <property type="entry name" value="ABC_tran"/>
    <property type="match status" value="1"/>
</dbReference>
<evidence type="ECO:0000256" key="19">
    <source>
        <dbReference type="ARBA" id="ARBA00022824"/>
    </source>
</evidence>
<evidence type="ECO:0000256" key="9">
    <source>
        <dbReference type="ARBA" id="ARBA00004653"/>
    </source>
</evidence>
<feature type="transmembrane region" description="Helical" evidence="41">
    <location>
        <begin position="180"/>
        <end position="199"/>
    </location>
</feature>
<keyword evidence="12" id="KW-0813">Transport</keyword>
<feature type="transmembrane region" description="Helical" evidence="41">
    <location>
        <begin position="535"/>
        <end position="553"/>
    </location>
</feature>
<keyword evidence="22 41" id="KW-1133">Transmembrane helix</keyword>
<keyword evidence="21" id="KW-1278">Translocase</keyword>
<evidence type="ECO:0000256" key="38">
    <source>
        <dbReference type="ARBA" id="ARBA00048510"/>
    </source>
</evidence>
<dbReference type="InterPro" id="IPR003439">
    <property type="entry name" value="ABC_transporter-like_ATP-bd"/>
</dbReference>
<proteinExistence type="inferred from homology"/>
<gene>
    <name evidence="44" type="ORF">CVLEPA_LOCUS28816</name>
</gene>
<evidence type="ECO:0000259" key="43">
    <source>
        <dbReference type="PROSITE" id="PS50929"/>
    </source>
</evidence>
<keyword evidence="13" id="KW-1003">Cell membrane</keyword>
<feature type="transmembrane region" description="Helical" evidence="41">
    <location>
        <begin position="414"/>
        <end position="434"/>
    </location>
</feature>
<evidence type="ECO:0000256" key="27">
    <source>
        <dbReference type="ARBA" id="ARBA00023228"/>
    </source>
</evidence>
<evidence type="ECO:0000256" key="4">
    <source>
        <dbReference type="ARBA" id="ARBA00004374"/>
    </source>
</evidence>
<evidence type="ECO:0000313" key="45">
    <source>
        <dbReference type="Proteomes" id="UP001642483"/>
    </source>
</evidence>
<comment type="catalytic activity">
    <reaction evidence="37">
        <text>pheophorbide a(in) + ATP + H2O = pheophorbide a(out) + ADP + phosphate + H(+)</text>
        <dbReference type="Rhea" id="RHEA:61360"/>
        <dbReference type="ChEBI" id="CHEBI:15377"/>
        <dbReference type="ChEBI" id="CHEBI:15378"/>
        <dbReference type="ChEBI" id="CHEBI:30616"/>
        <dbReference type="ChEBI" id="CHEBI:43474"/>
        <dbReference type="ChEBI" id="CHEBI:58687"/>
        <dbReference type="ChEBI" id="CHEBI:456216"/>
    </reaction>
    <physiologicalReaction direction="left-to-right" evidence="37">
        <dbReference type="Rhea" id="RHEA:61361"/>
    </physiologicalReaction>
</comment>
<comment type="similarity">
    <text evidence="29">Belongs to the ABC transporter superfamily. ABCB family. Heavy Metal importer (TC 3.A.1.210) subfamily.</text>
</comment>
<keyword evidence="16" id="KW-0547">Nucleotide-binding</keyword>
<keyword evidence="14" id="KW-0964">Secreted</keyword>
<evidence type="ECO:0000256" key="25">
    <source>
        <dbReference type="ARBA" id="ARBA00023136"/>
    </source>
</evidence>
<evidence type="ECO:0000256" key="34">
    <source>
        <dbReference type="ARBA" id="ARBA00047753"/>
    </source>
</evidence>
<evidence type="ECO:0000256" key="29">
    <source>
        <dbReference type="ARBA" id="ARBA00024363"/>
    </source>
</evidence>
<comment type="catalytic activity">
    <reaction evidence="33">
        <text>heme b(in) + ATP + H2O = heme b(out) + ADP + phosphate + H(+)</text>
        <dbReference type="Rhea" id="RHEA:19261"/>
        <dbReference type="ChEBI" id="CHEBI:15377"/>
        <dbReference type="ChEBI" id="CHEBI:15378"/>
        <dbReference type="ChEBI" id="CHEBI:30616"/>
        <dbReference type="ChEBI" id="CHEBI:43474"/>
        <dbReference type="ChEBI" id="CHEBI:60344"/>
        <dbReference type="ChEBI" id="CHEBI:456216"/>
        <dbReference type="EC" id="7.6.2.5"/>
    </reaction>
    <physiologicalReaction direction="left-to-right" evidence="33">
        <dbReference type="Rhea" id="RHEA:19262"/>
    </physiologicalReaction>
</comment>
<comment type="catalytic activity">
    <reaction evidence="38">
        <text>uroporphyrin III(in) + ATP + H2O = uroporphyrin III(out) + ADP + phosphate + H(+)</text>
        <dbReference type="Rhea" id="RHEA:66776"/>
        <dbReference type="ChEBI" id="CHEBI:15377"/>
        <dbReference type="ChEBI" id="CHEBI:15378"/>
        <dbReference type="ChEBI" id="CHEBI:30616"/>
        <dbReference type="ChEBI" id="CHEBI:43474"/>
        <dbReference type="ChEBI" id="CHEBI:167479"/>
        <dbReference type="ChEBI" id="CHEBI:456216"/>
    </reaction>
    <physiologicalReaction direction="left-to-right" evidence="38">
        <dbReference type="Rhea" id="RHEA:66777"/>
    </physiologicalReaction>
</comment>
<dbReference type="InterPro" id="IPR017871">
    <property type="entry name" value="ABC_transporter-like_CS"/>
</dbReference>
<evidence type="ECO:0000256" key="8">
    <source>
        <dbReference type="ARBA" id="ARBA00004651"/>
    </source>
</evidence>
<keyword evidence="26" id="KW-1015">Disulfide bond</keyword>
<feature type="transmembrane region" description="Helical" evidence="41">
    <location>
        <begin position="71"/>
        <end position="91"/>
    </location>
</feature>
<evidence type="ECO:0000256" key="22">
    <source>
        <dbReference type="ARBA" id="ARBA00022989"/>
    </source>
</evidence>